<gene>
    <name evidence="2" type="ORF">ACH4WX_20010</name>
</gene>
<dbReference type="RefSeq" id="WP_231508542.1">
    <property type="nucleotide sequence ID" value="NZ_JBIRUQ010000004.1"/>
</dbReference>
<evidence type="ECO:0000256" key="1">
    <source>
        <dbReference type="SAM" id="MobiDB-lite"/>
    </source>
</evidence>
<comment type="caution">
    <text evidence="2">The sequence shown here is derived from an EMBL/GenBank/DDBJ whole genome shotgun (WGS) entry which is preliminary data.</text>
</comment>
<evidence type="ECO:0000313" key="2">
    <source>
        <dbReference type="EMBL" id="MFI1463006.1"/>
    </source>
</evidence>
<dbReference type="GeneID" id="93503261"/>
<reference evidence="2 3" key="1">
    <citation type="submission" date="2024-10" db="EMBL/GenBank/DDBJ databases">
        <title>The Natural Products Discovery Center: Release of the First 8490 Sequenced Strains for Exploring Actinobacteria Biosynthetic Diversity.</title>
        <authorList>
            <person name="Kalkreuter E."/>
            <person name="Kautsar S.A."/>
            <person name="Yang D."/>
            <person name="Bader C.D."/>
            <person name="Teijaro C.N."/>
            <person name="Fluegel L."/>
            <person name="Davis C.M."/>
            <person name="Simpson J.R."/>
            <person name="Lauterbach L."/>
            <person name="Steele A.D."/>
            <person name="Gui C."/>
            <person name="Meng S."/>
            <person name="Li G."/>
            <person name="Viehrig K."/>
            <person name="Ye F."/>
            <person name="Su P."/>
            <person name="Kiefer A.F."/>
            <person name="Nichols A."/>
            <person name="Cepeda A.J."/>
            <person name="Yan W."/>
            <person name="Fan B."/>
            <person name="Jiang Y."/>
            <person name="Adhikari A."/>
            <person name="Zheng C.-J."/>
            <person name="Schuster L."/>
            <person name="Cowan T.M."/>
            <person name="Smanski M.J."/>
            <person name="Chevrette M.G."/>
            <person name="De Carvalho L.P.S."/>
            <person name="Shen B."/>
        </authorList>
    </citation>
    <scope>NUCLEOTIDE SEQUENCE [LARGE SCALE GENOMIC DNA]</scope>
    <source>
        <strain evidence="2 3">NPDC020568</strain>
    </source>
</reference>
<name>A0ABW7TPN4_9NOCA</name>
<feature type="region of interest" description="Disordered" evidence="1">
    <location>
        <begin position="199"/>
        <end position="219"/>
    </location>
</feature>
<protein>
    <recommendedName>
        <fullName evidence="4">Copper chaperone PCu(A)C</fullName>
    </recommendedName>
</protein>
<dbReference type="Pfam" id="PF04314">
    <property type="entry name" value="PCuAC"/>
    <property type="match status" value="1"/>
</dbReference>
<dbReference type="InterPro" id="IPR007410">
    <property type="entry name" value="LpqE-like"/>
</dbReference>
<accession>A0ABW7TPN4</accession>
<proteinExistence type="predicted"/>
<dbReference type="Gene3D" id="2.60.40.1890">
    <property type="entry name" value="PCu(A)C copper chaperone"/>
    <property type="match status" value="1"/>
</dbReference>
<dbReference type="Proteomes" id="UP001611263">
    <property type="component" value="Unassembled WGS sequence"/>
</dbReference>
<feature type="compositionally biased region" description="Polar residues" evidence="1">
    <location>
        <begin position="209"/>
        <end position="219"/>
    </location>
</feature>
<organism evidence="2 3">
    <name type="scientific">Nocardia carnea</name>
    <dbReference type="NCBI Taxonomy" id="37328"/>
    <lineage>
        <taxon>Bacteria</taxon>
        <taxon>Bacillati</taxon>
        <taxon>Actinomycetota</taxon>
        <taxon>Actinomycetes</taxon>
        <taxon>Mycobacteriales</taxon>
        <taxon>Nocardiaceae</taxon>
        <taxon>Nocardia</taxon>
    </lineage>
</organism>
<dbReference type="InterPro" id="IPR036182">
    <property type="entry name" value="PCuAC_sf"/>
</dbReference>
<keyword evidence="3" id="KW-1185">Reference proteome</keyword>
<evidence type="ECO:0000313" key="3">
    <source>
        <dbReference type="Proteomes" id="UP001611263"/>
    </source>
</evidence>
<dbReference type="EMBL" id="JBIRUQ010000004">
    <property type="protein sequence ID" value="MFI1463006.1"/>
    <property type="molecule type" value="Genomic_DNA"/>
</dbReference>
<sequence>MTALTAVTAASPVASTRRRRRLVPVAALAAGAAIILSGCSAGQVSQTADQVAAINGNTAEAGSISLRNVHIVYPGSGTHTNTAGGQAALALSIINTGETVTDELTGVTTDLGTVKITPADGDKIEIAPSETIVVSTPSAGAETHTTGETVDTEAGETETAAIEITGLTQNITPGLTYNVSFNFKENGTVQVEVPVDAGIESPRHESELSKSTTGSAGGH</sequence>
<evidence type="ECO:0008006" key="4">
    <source>
        <dbReference type="Google" id="ProtNLM"/>
    </source>
</evidence>